<dbReference type="EMBL" id="OX597814">
    <property type="protein sequence ID" value="CAI9715258.1"/>
    <property type="molecule type" value="Genomic_DNA"/>
</dbReference>
<keyword evidence="3" id="KW-1185">Reference proteome</keyword>
<sequence>MKKVKENEEGGGEGEEEEEQQQQHEVDDCVISKGRKIEGYVETRKKIVFQSPHFHSDLPYGSKLEVLFSTFQDIRYANE</sequence>
<gene>
    <name evidence="2" type="ORF">OCTVUL_1B005978</name>
</gene>
<dbReference type="AlphaFoldDB" id="A0AA36AGX1"/>
<feature type="compositionally biased region" description="Acidic residues" evidence="1">
    <location>
        <begin position="9"/>
        <end position="20"/>
    </location>
</feature>
<evidence type="ECO:0000313" key="2">
    <source>
        <dbReference type="EMBL" id="CAI9715258.1"/>
    </source>
</evidence>
<name>A0AA36AGX1_OCTVU</name>
<reference evidence="2" key="1">
    <citation type="submission" date="2023-08" db="EMBL/GenBank/DDBJ databases">
        <authorList>
            <person name="Alioto T."/>
            <person name="Alioto T."/>
            <person name="Gomez Garrido J."/>
        </authorList>
    </citation>
    <scope>NUCLEOTIDE SEQUENCE</scope>
</reference>
<evidence type="ECO:0000256" key="1">
    <source>
        <dbReference type="SAM" id="MobiDB-lite"/>
    </source>
</evidence>
<feature type="region of interest" description="Disordered" evidence="1">
    <location>
        <begin position="1"/>
        <end position="29"/>
    </location>
</feature>
<evidence type="ECO:0000313" key="3">
    <source>
        <dbReference type="Proteomes" id="UP001162480"/>
    </source>
</evidence>
<protein>
    <submittedName>
        <fullName evidence="2">Uncharacterized protein</fullName>
    </submittedName>
</protein>
<organism evidence="2 3">
    <name type="scientific">Octopus vulgaris</name>
    <name type="common">Common octopus</name>
    <dbReference type="NCBI Taxonomy" id="6645"/>
    <lineage>
        <taxon>Eukaryota</taxon>
        <taxon>Metazoa</taxon>
        <taxon>Spiralia</taxon>
        <taxon>Lophotrochozoa</taxon>
        <taxon>Mollusca</taxon>
        <taxon>Cephalopoda</taxon>
        <taxon>Coleoidea</taxon>
        <taxon>Octopodiformes</taxon>
        <taxon>Octopoda</taxon>
        <taxon>Incirrata</taxon>
        <taxon>Octopodidae</taxon>
        <taxon>Octopus</taxon>
    </lineage>
</organism>
<accession>A0AA36AGX1</accession>
<proteinExistence type="predicted"/>
<dbReference type="Proteomes" id="UP001162480">
    <property type="component" value="Chromosome 1"/>
</dbReference>